<reference evidence="2" key="2">
    <citation type="submission" date="2023-06" db="EMBL/GenBank/DDBJ databases">
        <authorList>
            <person name="Ma L."/>
            <person name="Liu K.-W."/>
            <person name="Li Z."/>
            <person name="Hsiao Y.-Y."/>
            <person name="Qi Y."/>
            <person name="Fu T."/>
            <person name="Tang G."/>
            <person name="Zhang D."/>
            <person name="Sun W.-H."/>
            <person name="Liu D.-K."/>
            <person name="Li Y."/>
            <person name="Chen G.-Z."/>
            <person name="Liu X.-D."/>
            <person name="Liao X.-Y."/>
            <person name="Jiang Y.-T."/>
            <person name="Yu X."/>
            <person name="Hao Y."/>
            <person name="Huang J."/>
            <person name="Zhao X.-W."/>
            <person name="Ke S."/>
            <person name="Chen Y.-Y."/>
            <person name="Wu W.-L."/>
            <person name="Hsu J.-L."/>
            <person name="Lin Y.-F."/>
            <person name="Huang M.-D."/>
            <person name="Li C.-Y."/>
            <person name="Huang L."/>
            <person name="Wang Z.-W."/>
            <person name="Zhao X."/>
            <person name="Zhong W.-Y."/>
            <person name="Peng D.-H."/>
            <person name="Ahmad S."/>
            <person name="Lan S."/>
            <person name="Zhang J.-S."/>
            <person name="Tsai W.-C."/>
            <person name="Van De Peer Y."/>
            <person name="Liu Z.-J."/>
        </authorList>
    </citation>
    <scope>NUCLEOTIDE SEQUENCE</scope>
    <source>
        <strain evidence="2">SCP</strain>
        <tissue evidence="2">Leaves</tissue>
    </source>
</reference>
<evidence type="ECO:0000313" key="3">
    <source>
        <dbReference type="Proteomes" id="UP001179952"/>
    </source>
</evidence>
<feature type="region of interest" description="Disordered" evidence="1">
    <location>
        <begin position="34"/>
        <end position="81"/>
    </location>
</feature>
<sequence length="81" mass="9041">MDSDNVRRFSVRARPILPEQVLYPRKVYFLVELPSPPAANRNPRRAVSDLSPTRPPPRRGWRGSCSPSAPSPTCHSTPPPP</sequence>
<name>A0AAV9BVF5_ACOGR</name>
<dbReference type="EMBL" id="JAUJYN010000001">
    <property type="protein sequence ID" value="KAK1280828.1"/>
    <property type="molecule type" value="Genomic_DNA"/>
</dbReference>
<reference evidence="2" key="1">
    <citation type="journal article" date="2023" name="Nat. Commun.">
        <title>Diploid and tetraploid genomes of Acorus and the evolution of monocots.</title>
        <authorList>
            <person name="Ma L."/>
            <person name="Liu K.W."/>
            <person name="Li Z."/>
            <person name="Hsiao Y.Y."/>
            <person name="Qi Y."/>
            <person name="Fu T."/>
            <person name="Tang G.D."/>
            <person name="Zhang D."/>
            <person name="Sun W.H."/>
            <person name="Liu D.K."/>
            <person name="Li Y."/>
            <person name="Chen G.Z."/>
            <person name="Liu X.D."/>
            <person name="Liao X.Y."/>
            <person name="Jiang Y.T."/>
            <person name="Yu X."/>
            <person name="Hao Y."/>
            <person name="Huang J."/>
            <person name="Zhao X.W."/>
            <person name="Ke S."/>
            <person name="Chen Y.Y."/>
            <person name="Wu W.L."/>
            <person name="Hsu J.L."/>
            <person name="Lin Y.F."/>
            <person name="Huang M.D."/>
            <person name="Li C.Y."/>
            <person name="Huang L."/>
            <person name="Wang Z.W."/>
            <person name="Zhao X."/>
            <person name="Zhong W.Y."/>
            <person name="Peng D.H."/>
            <person name="Ahmad S."/>
            <person name="Lan S."/>
            <person name="Zhang J.S."/>
            <person name="Tsai W.C."/>
            <person name="Van de Peer Y."/>
            <person name="Liu Z.J."/>
        </authorList>
    </citation>
    <scope>NUCLEOTIDE SEQUENCE</scope>
    <source>
        <strain evidence="2">SCP</strain>
    </source>
</reference>
<keyword evidence="3" id="KW-1185">Reference proteome</keyword>
<dbReference type="Proteomes" id="UP001179952">
    <property type="component" value="Unassembled WGS sequence"/>
</dbReference>
<feature type="compositionally biased region" description="Low complexity" evidence="1">
    <location>
        <begin position="62"/>
        <end position="81"/>
    </location>
</feature>
<gene>
    <name evidence="2" type="ORF">QJS04_geneDACA003171</name>
</gene>
<organism evidence="2 3">
    <name type="scientific">Acorus gramineus</name>
    <name type="common">Dwarf sweet flag</name>
    <dbReference type="NCBI Taxonomy" id="55184"/>
    <lineage>
        <taxon>Eukaryota</taxon>
        <taxon>Viridiplantae</taxon>
        <taxon>Streptophyta</taxon>
        <taxon>Embryophyta</taxon>
        <taxon>Tracheophyta</taxon>
        <taxon>Spermatophyta</taxon>
        <taxon>Magnoliopsida</taxon>
        <taxon>Liliopsida</taxon>
        <taxon>Acoraceae</taxon>
        <taxon>Acorus</taxon>
    </lineage>
</organism>
<proteinExistence type="predicted"/>
<dbReference type="AlphaFoldDB" id="A0AAV9BVF5"/>
<accession>A0AAV9BVF5</accession>
<protein>
    <submittedName>
        <fullName evidence="2">Uncharacterized protein</fullName>
    </submittedName>
</protein>
<evidence type="ECO:0000313" key="2">
    <source>
        <dbReference type="EMBL" id="KAK1280828.1"/>
    </source>
</evidence>
<evidence type="ECO:0000256" key="1">
    <source>
        <dbReference type="SAM" id="MobiDB-lite"/>
    </source>
</evidence>
<comment type="caution">
    <text evidence="2">The sequence shown here is derived from an EMBL/GenBank/DDBJ whole genome shotgun (WGS) entry which is preliminary data.</text>
</comment>